<dbReference type="Proteomes" id="UP000263098">
    <property type="component" value="Unassembled WGS sequence"/>
</dbReference>
<dbReference type="AlphaFoldDB" id="A0A3D2SEW4"/>
<dbReference type="InterPro" id="IPR036873">
    <property type="entry name" value="Rhodanese-like_dom_sf"/>
</dbReference>
<dbReference type="Pfam" id="PF00581">
    <property type="entry name" value="Rhodanese"/>
    <property type="match status" value="1"/>
</dbReference>
<dbReference type="RefSeq" id="WP_277638711.1">
    <property type="nucleotide sequence ID" value="NZ_JAJUIH010000002.1"/>
</dbReference>
<evidence type="ECO:0000313" key="3">
    <source>
        <dbReference type="Proteomes" id="UP000263098"/>
    </source>
</evidence>
<dbReference type="SMART" id="SM00450">
    <property type="entry name" value="RHOD"/>
    <property type="match status" value="1"/>
</dbReference>
<dbReference type="PANTHER" id="PTHR43031">
    <property type="entry name" value="FAD-DEPENDENT OXIDOREDUCTASE"/>
    <property type="match status" value="1"/>
</dbReference>
<dbReference type="SUPFAM" id="SSF52821">
    <property type="entry name" value="Rhodanese/Cell cycle control phosphatase"/>
    <property type="match status" value="1"/>
</dbReference>
<evidence type="ECO:0000313" key="2">
    <source>
        <dbReference type="EMBL" id="HCK23901.1"/>
    </source>
</evidence>
<dbReference type="EMBL" id="DPVG01000139">
    <property type="protein sequence ID" value="HCK23901.1"/>
    <property type="molecule type" value="Genomic_DNA"/>
</dbReference>
<dbReference type="Gene3D" id="3.40.250.10">
    <property type="entry name" value="Rhodanese-like domain"/>
    <property type="match status" value="1"/>
</dbReference>
<dbReference type="InterPro" id="IPR001763">
    <property type="entry name" value="Rhodanese-like_dom"/>
</dbReference>
<organism evidence="2 3">
    <name type="scientific">Bacteroides graminisolvens</name>
    <dbReference type="NCBI Taxonomy" id="477666"/>
    <lineage>
        <taxon>Bacteria</taxon>
        <taxon>Pseudomonadati</taxon>
        <taxon>Bacteroidota</taxon>
        <taxon>Bacteroidia</taxon>
        <taxon>Bacteroidales</taxon>
        <taxon>Bacteroidaceae</taxon>
        <taxon>Bacteroides</taxon>
    </lineage>
</organism>
<dbReference type="InterPro" id="IPR050229">
    <property type="entry name" value="GlpE_sulfurtransferase"/>
</dbReference>
<proteinExistence type="predicted"/>
<sequence>MYHLVVTTMFILSSLFGCQQPKNYTTLSTNEFESLIKEESVQRLDVRTPLEFSEGHIAKSININVLDGSFQAIADSLLQKDVPVALYCRSGHRSKKAASILAKQGFQVYELAEGFNGWQQAGKPVDK</sequence>
<protein>
    <submittedName>
        <fullName evidence="2">Rhodanese</fullName>
    </submittedName>
</protein>
<dbReference type="PANTHER" id="PTHR43031:SF1">
    <property type="entry name" value="PYRIDINE NUCLEOTIDE-DISULPHIDE OXIDOREDUCTASE"/>
    <property type="match status" value="1"/>
</dbReference>
<dbReference type="PROSITE" id="PS50206">
    <property type="entry name" value="RHODANESE_3"/>
    <property type="match status" value="1"/>
</dbReference>
<evidence type="ECO:0000259" key="1">
    <source>
        <dbReference type="PROSITE" id="PS50206"/>
    </source>
</evidence>
<reference evidence="2 3" key="1">
    <citation type="journal article" date="2018" name="Nat. Biotechnol.">
        <title>A standardized bacterial taxonomy based on genome phylogeny substantially revises the tree of life.</title>
        <authorList>
            <person name="Parks D.H."/>
            <person name="Chuvochina M."/>
            <person name="Waite D.W."/>
            <person name="Rinke C."/>
            <person name="Skarshewski A."/>
            <person name="Chaumeil P.A."/>
            <person name="Hugenholtz P."/>
        </authorList>
    </citation>
    <scope>NUCLEOTIDE SEQUENCE [LARGE SCALE GENOMIC DNA]</scope>
    <source>
        <strain evidence="2">UBA9667</strain>
    </source>
</reference>
<gene>
    <name evidence="2" type="ORF">DHW31_03810</name>
</gene>
<feature type="domain" description="Rhodanese" evidence="1">
    <location>
        <begin position="37"/>
        <end position="127"/>
    </location>
</feature>
<accession>A0A3D2SEW4</accession>
<comment type="caution">
    <text evidence="2">The sequence shown here is derived from an EMBL/GenBank/DDBJ whole genome shotgun (WGS) entry which is preliminary data.</text>
</comment>
<dbReference type="CDD" id="cd00158">
    <property type="entry name" value="RHOD"/>
    <property type="match status" value="1"/>
</dbReference>
<name>A0A3D2SEW4_9BACE</name>